<dbReference type="Proteomes" id="UP000219338">
    <property type="component" value="Unassembled WGS sequence"/>
</dbReference>
<evidence type="ECO:0000313" key="1">
    <source>
        <dbReference type="EMBL" id="SJK97852.1"/>
    </source>
</evidence>
<dbReference type="EMBL" id="FUEG01000001">
    <property type="protein sequence ID" value="SJK97852.1"/>
    <property type="molecule type" value="Genomic_DNA"/>
</dbReference>
<protein>
    <submittedName>
        <fullName evidence="1">Uncharacterized protein</fullName>
    </submittedName>
</protein>
<name>A0A284QN07_ARMOS</name>
<dbReference type="AlphaFoldDB" id="A0A284QN07"/>
<gene>
    <name evidence="1" type="ORF">ARMOST_01107</name>
</gene>
<keyword evidence="2" id="KW-1185">Reference proteome</keyword>
<proteinExistence type="predicted"/>
<accession>A0A284QN07</accession>
<evidence type="ECO:0000313" key="2">
    <source>
        <dbReference type="Proteomes" id="UP000219338"/>
    </source>
</evidence>
<reference evidence="2" key="1">
    <citation type="journal article" date="2017" name="Nat. Ecol. Evol.">
        <title>Genome expansion and lineage-specific genetic innovations in the forest pathogenic fungi Armillaria.</title>
        <authorList>
            <person name="Sipos G."/>
            <person name="Prasanna A.N."/>
            <person name="Walter M.C."/>
            <person name="O'Connor E."/>
            <person name="Balint B."/>
            <person name="Krizsan K."/>
            <person name="Kiss B."/>
            <person name="Hess J."/>
            <person name="Varga T."/>
            <person name="Slot J."/>
            <person name="Riley R."/>
            <person name="Boka B."/>
            <person name="Rigling D."/>
            <person name="Barry K."/>
            <person name="Lee J."/>
            <person name="Mihaltcheva S."/>
            <person name="LaButti K."/>
            <person name="Lipzen A."/>
            <person name="Waldron R."/>
            <person name="Moloney N.M."/>
            <person name="Sperisen C."/>
            <person name="Kredics L."/>
            <person name="Vagvoelgyi C."/>
            <person name="Patrignani A."/>
            <person name="Fitzpatrick D."/>
            <person name="Nagy I."/>
            <person name="Doyle S."/>
            <person name="Anderson J.B."/>
            <person name="Grigoriev I.V."/>
            <person name="Gueldener U."/>
            <person name="Muensterkoetter M."/>
            <person name="Nagy L.G."/>
        </authorList>
    </citation>
    <scope>NUCLEOTIDE SEQUENCE [LARGE SCALE GENOMIC DNA]</scope>
    <source>
        <strain evidence="2">C18/9</strain>
    </source>
</reference>
<sequence>MHCFCCLSQTPLPQYPTLVKFRGVEACLHNTNRSSLLDTACCRSNPHGSLPYPTDADRKCIEISDWLLVKLTVLVQASVYAIGASAALFRDSFPRINVNYFISLESPDLTVPEWLHLGPNNQPRSSPQFRALFFKL</sequence>
<organism evidence="1 2">
    <name type="scientific">Armillaria ostoyae</name>
    <name type="common">Armillaria root rot fungus</name>
    <dbReference type="NCBI Taxonomy" id="47428"/>
    <lineage>
        <taxon>Eukaryota</taxon>
        <taxon>Fungi</taxon>
        <taxon>Dikarya</taxon>
        <taxon>Basidiomycota</taxon>
        <taxon>Agaricomycotina</taxon>
        <taxon>Agaricomycetes</taxon>
        <taxon>Agaricomycetidae</taxon>
        <taxon>Agaricales</taxon>
        <taxon>Marasmiineae</taxon>
        <taxon>Physalacriaceae</taxon>
        <taxon>Armillaria</taxon>
    </lineage>
</organism>